<dbReference type="PANTHER" id="PTHR35794">
    <property type="entry name" value="CELL DIVISION PROTEIN DIVIVA"/>
    <property type="match status" value="1"/>
</dbReference>
<dbReference type="InterPro" id="IPR019933">
    <property type="entry name" value="DivIVA_domain"/>
</dbReference>
<evidence type="ECO:0000313" key="10">
    <source>
        <dbReference type="Proteomes" id="UP000317315"/>
    </source>
</evidence>
<dbReference type="InterPro" id="IPR007793">
    <property type="entry name" value="DivIVA_fam"/>
</dbReference>
<dbReference type="GO" id="GO:0005737">
    <property type="term" value="C:cytoplasm"/>
    <property type="evidence" value="ECO:0007669"/>
    <property type="project" value="UniProtKB-SubCell"/>
</dbReference>
<keyword evidence="6" id="KW-0131">Cell cycle</keyword>
<evidence type="ECO:0000256" key="1">
    <source>
        <dbReference type="ARBA" id="ARBA00004496"/>
    </source>
</evidence>
<comment type="similarity">
    <text evidence="2">Belongs to the DivIVA family.</text>
</comment>
<sequence>MENKRKLTPQEIRNQEFSKKLFGYDPDEVEIFLSTVANAYEDLLKEVNRLRAQTPEYKAEELVEKARRKIERIVEEKKKELNILSKKREEVEIEIEKLRLTQKRMANKLKAAIIEMTRLLKELEEDAKGKEIGRSDRVGGEGSAQVLQEQNRESGGGEAEDKGNSSS</sequence>
<comment type="subcellular location">
    <subcellularLocation>
        <location evidence="1">Cytoplasm</location>
    </subcellularLocation>
</comment>
<keyword evidence="3" id="KW-0963">Cytoplasm</keyword>
<feature type="compositionally biased region" description="Basic and acidic residues" evidence="8">
    <location>
        <begin position="130"/>
        <end position="139"/>
    </location>
</feature>
<feature type="region of interest" description="Disordered" evidence="8">
    <location>
        <begin position="130"/>
        <end position="167"/>
    </location>
</feature>
<organism evidence="9 10">
    <name type="scientific">Balnearium lithotrophicum</name>
    <dbReference type="NCBI Taxonomy" id="223788"/>
    <lineage>
        <taxon>Bacteria</taxon>
        <taxon>Pseudomonadati</taxon>
        <taxon>Aquificota</taxon>
        <taxon>Aquificia</taxon>
        <taxon>Desulfurobacteriales</taxon>
        <taxon>Desulfurobacteriaceae</taxon>
        <taxon>Balnearium</taxon>
    </lineage>
</organism>
<evidence type="ECO:0000256" key="6">
    <source>
        <dbReference type="ARBA" id="ARBA00023306"/>
    </source>
</evidence>
<evidence type="ECO:0000256" key="7">
    <source>
        <dbReference type="SAM" id="Coils"/>
    </source>
</evidence>
<keyword evidence="4 9" id="KW-0132">Cell division</keyword>
<evidence type="ECO:0000256" key="4">
    <source>
        <dbReference type="ARBA" id="ARBA00022618"/>
    </source>
</evidence>
<dbReference type="OrthoDB" id="389699at2"/>
<name>A0A521DPU4_9BACT</name>
<evidence type="ECO:0000256" key="5">
    <source>
        <dbReference type="ARBA" id="ARBA00023054"/>
    </source>
</evidence>
<accession>A0A521DPU4</accession>
<dbReference type="GO" id="GO:0051301">
    <property type="term" value="P:cell division"/>
    <property type="evidence" value="ECO:0007669"/>
    <property type="project" value="UniProtKB-KW"/>
</dbReference>
<proteinExistence type="inferred from homology"/>
<dbReference type="NCBIfam" id="TIGR03544">
    <property type="entry name" value="DivI1A_domain"/>
    <property type="match status" value="1"/>
</dbReference>
<protein>
    <submittedName>
        <fullName evidence="9">Cell division initiation protein</fullName>
    </submittedName>
</protein>
<dbReference type="Gene3D" id="6.10.250.660">
    <property type="match status" value="1"/>
</dbReference>
<reference evidence="9 10" key="1">
    <citation type="submission" date="2017-05" db="EMBL/GenBank/DDBJ databases">
        <authorList>
            <person name="Varghese N."/>
            <person name="Submissions S."/>
        </authorList>
    </citation>
    <scope>NUCLEOTIDE SEQUENCE [LARGE SCALE GENOMIC DNA]</scope>
    <source>
        <strain evidence="9 10">DSM 16304</strain>
    </source>
</reference>
<evidence type="ECO:0000256" key="3">
    <source>
        <dbReference type="ARBA" id="ARBA00022490"/>
    </source>
</evidence>
<dbReference type="Pfam" id="PF05103">
    <property type="entry name" value="DivIVA"/>
    <property type="match status" value="1"/>
</dbReference>
<evidence type="ECO:0000256" key="8">
    <source>
        <dbReference type="SAM" id="MobiDB-lite"/>
    </source>
</evidence>
<keyword evidence="10" id="KW-1185">Reference proteome</keyword>
<dbReference type="Proteomes" id="UP000317315">
    <property type="component" value="Unassembled WGS sequence"/>
</dbReference>
<dbReference type="RefSeq" id="WP_142936095.1">
    <property type="nucleotide sequence ID" value="NZ_FXTM01000024.1"/>
</dbReference>
<evidence type="ECO:0000256" key="2">
    <source>
        <dbReference type="ARBA" id="ARBA00009008"/>
    </source>
</evidence>
<gene>
    <name evidence="9" type="ORF">SAMN06269117_12419</name>
</gene>
<keyword evidence="5 7" id="KW-0175">Coiled coil</keyword>
<evidence type="ECO:0000313" key="9">
    <source>
        <dbReference type="EMBL" id="SMO73726.1"/>
    </source>
</evidence>
<feature type="coiled-coil region" evidence="7">
    <location>
        <begin position="33"/>
        <end position="126"/>
    </location>
</feature>
<dbReference type="EMBL" id="FXTM01000024">
    <property type="protein sequence ID" value="SMO73726.1"/>
    <property type="molecule type" value="Genomic_DNA"/>
</dbReference>
<dbReference type="AlphaFoldDB" id="A0A521DPU4"/>
<dbReference type="PANTHER" id="PTHR35794:SF2">
    <property type="entry name" value="CELL DIVISION PROTEIN DIVIVA"/>
    <property type="match status" value="1"/>
</dbReference>